<dbReference type="InterPro" id="IPR001633">
    <property type="entry name" value="EAL_dom"/>
</dbReference>
<dbReference type="Gene3D" id="3.30.70.270">
    <property type="match status" value="1"/>
</dbReference>
<proteinExistence type="predicted"/>
<dbReference type="AlphaFoldDB" id="A0A2P7S872"/>
<dbReference type="SUPFAM" id="SSF55073">
    <property type="entry name" value="Nucleotide cyclase"/>
    <property type="match status" value="1"/>
</dbReference>
<evidence type="ECO:0000259" key="2">
    <source>
        <dbReference type="PROSITE" id="PS50883"/>
    </source>
</evidence>
<dbReference type="SUPFAM" id="SSF141868">
    <property type="entry name" value="EAL domain-like"/>
    <property type="match status" value="1"/>
</dbReference>
<dbReference type="Proteomes" id="UP000240653">
    <property type="component" value="Unassembled WGS sequence"/>
</dbReference>
<dbReference type="PROSITE" id="PS50883">
    <property type="entry name" value="EAL"/>
    <property type="match status" value="1"/>
</dbReference>
<evidence type="ECO:0000256" key="1">
    <source>
        <dbReference type="SAM" id="Phobius"/>
    </source>
</evidence>
<dbReference type="Pfam" id="PF00563">
    <property type="entry name" value="EAL"/>
    <property type="match status" value="1"/>
</dbReference>
<comment type="caution">
    <text evidence="4">The sequence shown here is derived from an EMBL/GenBank/DDBJ whole genome shotgun (WGS) entry which is preliminary data.</text>
</comment>
<dbReference type="InterPro" id="IPR029787">
    <property type="entry name" value="Nucleotide_cyclase"/>
</dbReference>
<protein>
    <submittedName>
        <fullName evidence="4">GGDEF-domain containing protein</fullName>
    </submittedName>
</protein>
<name>A0A2P7S872_9HYPH</name>
<dbReference type="Pfam" id="PF00990">
    <property type="entry name" value="GGDEF"/>
    <property type="match status" value="1"/>
</dbReference>
<dbReference type="Gene3D" id="3.20.20.450">
    <property type="entry name" value="EAL domain"/>
    <property type="match status" value="1"/>
</dbReference>
<sequence length="694" mass="76538">MSQEADSGSDKLLLLIKSAYWAAFAIIVVMALSSFLLLQQINTAQQRDQNLLDVITKQKMLSQKLVSLARTVISVPRDQQPPLVAELRRVNTRFEHNYDELLKQVGNDSNLLQRFDPTTLENVLYGDPFHLDYFSTGLAAGGWRFIAAFESQLGIGNSIHGYKGGSDRIRIDESLANAALAGYSALGERLSAQANRRVTELLDRHRLLFYAIIGAVLLVALFIFRPMSKMILRRTHELVEARNSMAFIAAHDGLTGLHNRAFLMDHFESLIANARRRNEHLAVVQLDLDRFKQINDTLGHAAGDRVLISSAQRMRNACRASDLCVRLGGDEFVIVLSGAGSIDDVDAVVRRILERLSQPIVHHGATIVPGASAGIAIYPHDADNAEDLLVHADLALYSAKKAGNSGFAFFCEDLRNELEHRKQLENDIKVAIANEAFSVYFQPQISLSSGRTVGVEALVRWRHPERGMVSPGEFIPVAEKCGLMAAIGRIVISKAIREAAAWHRAGIEFGRLAVNASGTELREADFEQFLFHTLEREGLPIEKISLEIVESVILDDEKSGIAAKLRNIRAAGIHLELDDFGTGYASLTHVSPNDIDRVKIDRRFVQNIDAGGHNAQIVRAITDLANRLGIAVVAEGAETQNELDTLLAIGCDQVQGYSVAFPMPDHEARDWLVTYSAKRAGQDRPLAESEAVDL</sequence>
<dbReference type="PROSITE" id="PS50887">
    <property type="entry name" value="GGDEF"/>
    <property type="match status" value="1"/>
</dbReference>
<feature type="domain" description="EAL" evidence="2">
    <location>
        <begin position="421"/>
        <end position="676"/>
    </location>
</feature>
<keyword evidence="1" id="KW-1133">Transmembrane helix</keyword>
<dbReference type="CDD" id="cd01948">
    <property type="entry name" value="EAL"/>
    <property type="match status" value="1"/>
</dbReference>
<dbReference type="NCBIfam" id="TIGR00254">
    <property type="entry name" value="GGDEF"/>
    <property type="match status" value="1"/>
</dbReference>
<dbReference type="SMART" id="SM00267">
    <property type="entry name" value="GGDEF"/>
    <property type="match status" value="1"/>
</dbReference>
<dbReference type="CDD" id="cd01949">
    <property type="entry name" value="GGDEF"/>
    <property type="match status" value="1"/>
</dbReference>
<dbReference type="InterPro" id="IPR043128">
    <property type="entry name" value="Rev_trsase/Diguanyl_cyclase"/>
</dbReference>
<dbReference type="InterPro" id="IPR035919">
    <property type="entry name" value="EAL_sf"/>
</dbReference>
<dbReference type="InterPro" id="IPR000160">
    <property type="entry name" value="GGDEF_dom"/>
</dbReference>
<evidence type="ECO:0000313" key="4">
    <source>
        <dbReference type="EMBL" id="PSJ58631.1"/>
    </source>
</evidence>
<accession>A0A2P7S872</accession>
<keyword evidence="1" id="KW-0812">Transmembrane</keyword>
<dbReference type="PANTHER" id="PTHR44757">
    <property type="entry name" value="DIGUANYLATE CYCLASE DGCP"/>
    <property type="match status" value="1"/>
</dbReference>
<organism evidence="4 5">
    <name type="scientific">Pseudaminobacter soli</name>
    <name type="common">ex Li et al. 2025</name>
    <dbReference type="NCBI Taxonomy" id="1295366"/>
    <lineage>
        <taxon>Bacteria</taxon>
        <taxon>Pseudomonadati</taxon>
        <taxon>Pseudomonadota</taxon>
        <taxon>Alphaproteobacteria</taxon>
        <taxon>Hyphomicrobiales</taxon>
        <taxon>Phyllobacteriaceae</taxon>
        <taxon>Pseudaminobacter</taxon>
    </lineage>
</organism>
<dbReference type="InterPro" id="IPR052155">
    <property type="entry name" value="Biofilm_reg_signaling"/>
</dbReference>
<keyword evidence="1" id="KW-0472">Membrane</keyword>
<dbReference type="OrthoDB" id="9814202at2"/>
<dbReference type="PANTHER" id="PTHR44757:SF2">
    <property type="entry name" value="BIOFILM ARCHITECTURE MAINTENANCE PROTEIN MBAA"/>
    <property type="match status" value="1"/>
</dbReference>
<gene>
    <name evidence="4" type="ORF">C7I85_19110</name>
</gene>
<reference evidence="4 5" key="1">
    <citation type="submission" date="2018-03" db="EMBL/GenBank/DDBJ databases">
        <title>The draft genome of Mesorhizobium soli JCM 19897.</title>
        <authorList>
            <person name="Li L."/>
            <person name="Liu L."/>
            <person name="Liang L."/>
            <person name="Wang T."/>
            <person name="Zhang X."/>
        </authorList>
    </citation>
    <scope>NUCLEOTIDE SEQUENCE [LARGE SCALE GENOMIC DNA]</scope>
    <source>
        <strain evidence="4 5">JCM 19897</strain>
    </source>
</reference>
<feature type="transmembrane region" description="Helical" evidence="1">
    <location>
        <begin position="20"/>
        <end position="38"/>
    </location>
</feature>
<feature type="transmembrane region" description="Helical" evidence="1">
    <location>
        <begin position="207"/>
        <end position="224"/>
    </location>
</feature>
<dbReference type="EMBL" id="PXYL01000010">
    <property type="protein sequence ID" value="PSJ58631.1"/>
    <property type="molecule type" value="Genomic_DNA"/>
</dbReference>
<keyword evidence="5" id="KW-1185">Reference proteome</keyword>
<feature type="domain" description="GGDEF" evidence="3">
    <location>
        <begin position="279"/>
        <end position="412"/>
    </location>
</feature>
<evidence type="ECO:0000313" key="5">
    <source>
        <dbReference type="Proteomes" id="UP000240653"/>
    </source>
</evidence>
<dbReference type="SMART" id="SM00052">
    <property type="entry name" value="EAL"/>
    <property type="match status" value="1"/>
</dbReference>
<evidence type="ECO:0000259" key="3">
    <source>
        <dbReference type="PROSITE" id="PS50887"/>
    </source>
</evidence>